<protein>
    <submittedName>
        <fullName evidence="2">Uncharacterized protein</fullName>
    </submittedName>
</protein>
<gene>
    <name evidence="2" type="ORF">PCOR1329_LOCUS58254</name>
</gene>
<feature type="compositionally biased region" description="Low complexity" evidence="1">
    <location>
        <begin position="169"/>
        <end position="188"/>
    </location>
</feature>
<sequence length="188" mass="20480">MSVNIVAVVAQKVPTHTQCFSRCSKARKTDLKMARESYQVARRPLVRCDAQIVAVFVRLQIAIPHLAEQRQRLPPLTAPSTRDDLSVVADDARLKLHLLHLAEKLQSPLPLLALLASADPRIVADDVGLQLHRPHLAQQRPRPLPMLALLARADPSIVARRRWAPASPPASGSAAPAPAATARPSRTS</sequence>
<evidence type="ECO:0000313" key="3">
    <source>
        <dbReference type="Proteomes" id="UP001189429"/>
    </source>
</evidence>
<evidence type="ECO:0000313" key="2">
    <source>
        <dbReference type="EMBL" id="CAK0872921.1"/>
    </source>
</evidence>
<dbReference type="Proteomes" id="UP001189429">
    <property type="component" value="Unassembled WGS sequence"/>
</dbReference>
<comment type="caution">
    <text evidence="2">The sequence shown here is derived from an EMBL/GenBank/DDBJ whole genome shotgun (WGS) entry which is preliminary data.</text>
</comment>
<feature type="region of interest" description="Disordered" evidence="1">
    <location>
        <begin position="161"/>
        <end position="188"/>
    </location>
</feature>
<keyword evidence="3" id="KW-1185">Reference proteome</keyword>
<organism evidence="2 3">
    <name type="scientific">Prorocentrum cordatum</name>
    <dbReference type="NCBI Taxonomy" id="2364126"/>
    <lineage>
        <taxon>Eukaryota</taxon>
        <taxon>Sar</taxon>
        <taxon>Alveolata</taxon>
        <taxon>Dinophyceae</taxon>
        <taxon>Prorocentrales</taxon>
        <taxon>Prorocentraceae</taxon>
        <taxon>Prorocentrum</taxon>
    </lineage>
</organism>
<evidence type="ECO:0000256" key="1">
    <source>
        <dbReference type="SAM" id="MobiDB-lite"/>
    </source>
</evidence>
<reference evidence="2" key="1">
    <citation type="submission" date="2023-10" db="EMBL/GenBank/DDBJ databases">
        <authorList>
            <person name="Chen Y."/>
            <person name="Shah S."/>
            <person name="Dougan E. K."/>
            <person name="Thang M."/>
            <person name="Chan C."/>
        </authorList>
    </citation>
    <scope>NUCLEOTIDE SEQUENCE [LARGE SCALE GENOMIC DNA]</scope>
</reference>
<dbReference type="EMBL" id="CAUYUJ010017219">
    <property type="protein sequence ID" value="CAK0872921.1"/>
    <property type="molecule type" value="Genomic_DNA"/>
</dbReference>
<name>A0ABN9VL84_9DINO</name>
<proteinExistence type="predicted"/>
<accession>A0ABN9VL84</accession>